<evidence type="ECO:0000313" key="1">
    <source>
        <dbReference type="EMBL" id="CAF92272.1"/>
    </source>
</evidence>
<dbReference type="PANTHER" id="PTHR21084:SF1">
    <property type="entry name" value="DENSE INCISORS"/>
    <property type="match status" value="1"/>
</dbReference>
<dbReference type="EMBL" id="CAAE01009756">
    <property type="protein sequence ID" value="CAF92272.1"/>
    <property type="molecule type" value="Genomic_DNA"/>
</dbReference>
<dbReference type="KEGG" id="tng:GSTEN00007413G001"/>
<protein>
    <submittedName>
        <fullName evidence="1">(spotted green pufferfish) hypothetical protein</fullName>
    </submittedName>
</protein>
<organism evidence="1">
    <name type="scientific">Tetraodon nigroviridis</name>
    <name type="common">Spotted green pufferfish</name>
    <name type="synonym">Chelonodon nigroviridis</name>
    <dbReference type="NCBI Taxonomy" id="99883"/>
    <lineage>
        <taxon>Eukaryota</taxon>
        <taxon>Metazoa</taxon>
        <taxon>Chordata</taxon>
        <taxon>Craniata</taxon>
        <taxon>Vertebrata</taxon>
        <taxon>Euteleostomi</taxon>
        <taxon>Actinopterygii</taxon>
        <taxon>Neopterygii</taxon>
        <taxon>Teleostei</taxon>
        <taxon>Neoteleostei</taxon>
        <taxon>Acanthomorphata</taxon>
        <taxon>Eupercaria</taxon>
        <taxon>Tetraodontiformes</taxon>
        <taxon>Tetradontoidea</taxon>
        <taxon>Tetraodontidae</taxon>
        <taxon>Tetraodon</taxon>
    </lineage>
</organism>
<dbReference type="Pfam" id="PF15008">
    <property type="entry name" value="DUF4518"/>
    <property type="match status" value="1"/>
</dbReference>
<feature type="non-terminal residue" evidence="1">
    <location>
        <position position="1"/>
    </location>
</feature>
<gene>
    <name evidence="1" type="ORF">GSTENG00007413001</name>
</gene>
<dbReference type="InterPro" id="IPR026698">
    <property type="entry name" value="UPF_C3orf38"/>
</dbReference>
<dbReference type="AlphaFoldDB" id="Q4T4B0"/>
<name>Q4T4B0_TETNG</name>
<feature type="non-terminal residue" evidence="1">
    <location>
        <position position="214"/>
    </location>
</feature>
<reference evidence="1" key="1">
    <citation type="journal article" date="2004" name="Nature">
        <title>Genome duplication in the teleost fish Tetraodon nigroviridis reveals the early vertebrate proto-karyotype.</title>
        <authorList>
            <person name="Jaillon O."/>
            <person name="Aury J.-M."/>
            <person name="Brunet F."/>
            <person name="Petit J.-L."/>
            <person name="Stange-Thomann N."/>
            <person name="Mauceli E."/>
            <person name="Bouneau L."/>
            <person name="Fischer C."/>
            <person name="Ozouf-Costaz C."/>
            <person name="Bernot A."/>
            <person name="Nicaud S."/>
            <person name="Jaffe D."/>
            <person name="Fisher S."/>
            <person name="Lutfalla G."/>
            <person name="Dossat C."/>
            <person name="Segurens B."/>
            <person name="Dasilva C."/>
            <person name="Salanoubat M."/>
            <person name="Levy M."/>
            <person name="Boudet N."/>
            <person name="Castellano S."/>
            <person name="Anthouard V."/>
            <person name="Jubin C."/>
            <person name="Castelli V."/>
            <person name="Katinka M."/>
            <person name="Vacherie B."/>
            <person name="Biemont C."/>
            <person name="Skalli Z."/>
            <person name="Cattolico L."/>
            <person name="Poulain J."/>
            <person name="De Berardinis V."/>
            <person name="Cruaud C."/>
            <person name="Duprat S."/>
            <person name="Brottier P."/>
            <person name="Coutanceau J.-P."/>
            <person name="Gouzy J."/>
            <person name="Parra G."/>
            <person name="Lardier G."/>
            <person name="Chapple C."/>
            <person name="McKernan K.J."/>
            <person name="McEwan P."/>
            <person name="Bosak S."/>
            <person name="Kellis M."/>
            <person name="Volff J.-N."/>
            <person name="Guigo R."/>
            <person name="Zody M.C."/>
            <person name="Mesirov J."/>
            <person name="Lindblad-Toh K."/>
            <person name="Birren B."/>
            <person name="Nusbaum C."/>
            <person name="Kahn D."/>
            <person name="Robinson-Rechavi M."/>
            <person name="Laudet V."/>
            <person name="Schachter V."/>
            <person name="Quetier F."/>
            <person name="Saurin W."/>
            <person name="Scarpelli C."/>
            <person name="Wincker P."/>
            <person name="Lander E.S."/>
            <person name="Weissenbach J."/>
            <person name="Roest Crollius H."/>
        </authorList>
    </citation>
    <scope>NUCLEOTIDE SEQUENCE [LARGE SCALE GENOMIC DNA]</scope>
</reference>
<dbReference type="PANTHER" id="PTHR21084">
    <property type="entry name" value="DENSE INCISORS"/>
    <property type="match status" value="1"/>
</dbReference>
<comment type="caution">
    <text evidence="1">The sequence shown here is derived from an EMBL/GenBank/DDBJ whole genome shotgun (WGS) entry which is preliminary data.</text>
</comment>
<accession>Q4T4B0</accession>
<sequence>EATKTIIAYTKNAEEFLRRKKVHREVIFKYLAQKGVATPPNSEKNTLVRRTLKLWSSGKVDTGEIFQEPNGSNRSRATETLASEQMPIEGDFNPLAFGQQFCQWFYQLLNSQNPSLGHQPLDWGPQHFWPDVKLRLFSCAGNEEKEEFIGGEQVSLRLLALTKDERLCLSPNLEPRGLDVLASRHGLVRVAVAGTIHRDGLCLGIFEQIFGLID</sequence>
<proteinExistence type="predicted"/>
<reference evidence="1" key="2">
    <citation type="submission" date="2004-02" db="EMBL/GenBank/DDBJ databases">
        <authorList>
            <consortium name="Genoscope"/>
            <consortium name="Whitehead Institute Centre for Genome Research"/>
        </authorList>
    </citation>
    <scope>NUCLEOTIDE SEQUENCE</scope>
</reference>
<dbReference type="OrthoDB" id="6407068at2759"/>